<reference evidence="6 7" key="1">
    <citation type="journal article" date="2014" name="PLoS Genet.">
        <title>Analysis of the Phlebiopsis gigantea genome, transcriptome and secretome provides insight into its pioneer colonization strategies of wood.</title>
        <authorList>
            <person name="Hori C."/>
            <person name="Ishida T."/>
            <person name="Igarashi K."/>
            <person name="Samejima M."/>
            <person name="Suzuki H."/>
            <person name="Master E."/>
            <person name="Ferreira P."/>
            <person name="Ruiz-Duenas F.J."/>
            <person name="Held B."/>
            <person name="Canessa P."/>
            <person name="Larrondo L.F."/>
            <person name="Schmoll M."/>
            <person name="Druzhinina I.S."/>
            <person name="Kubicek C.P."/>
            <person name="Gaskell J.A."/>
            <person name="Kersten P."/>
            <person name="St John F."/>
            <person name="Glasner J."/>
            <person name="Sabat G."/>
            <person name="Splinter BonDurant S."/>
            <person name="Syed K."/>
            <person name="Yadav J."/>
            <person name="Mgbeahuruike A.C."/>
            <person name="Kovalchuk A."/>
            <person name="Asiegbu F.O."/>
            <person name="Lackner G."/>
            <person name="Hoffmeister D."/>
            <person name="Rencoret J."/>
            <person name="Gutierrez A."/>
            <person name="Sun H."/>
            <person name="Lindquist E."/>
            <person name="Barry K."/>
            <person name="Riley R."/>
            <person name="Grigoriev I.V."/>
            <person name="Henrissat B."/>
            <person name="Kues U."/>
            <person name="Berka R.M."/>
            <person name="Martinez A.T."/>
            <person name="Covert S.F."/>
            <person name="Blanchette R.A."/>
            <person name="Cullen D."/>
        </authorList>
    </citation>
    <scope>NUCLEOTIDE SEQUENCE [LARGE SCALE GENOMIC DNA]</scope>
    <source>
        <strain evidence="6 7">11061_1 CR5-6</strain>
    </source>
</reference>
<dbReference type="OrthoDB" id="424974at2759"/>
<dbReference type="PANTHER" id="PTHR31001:SF56">
    <property type="entry name" value="ZN(2)-C6 FUNGAL-TYPE DOMAIN-CONTAINING PROTEIN"/>
    <property type="match status" value="1"/>
</dbReference>
<dbReference type="CDD" id="cd00067">
    <property type="entry name" value="GAL4"/>
    <property type="match status" value="1"/>
</dbReference>
<dbReference type="SUPFAM" id="SSF57701">
    <property type="entry name" value="Zn2/Cys6 DNA-binding domain"/>
    <property type="match status" value="1"/>
</dbReference>
<dbReference type="Pfam" id="PF04082">
    <property type="entry name" value="Fungal_trans"/>
    <property type="match status" value="1"/>
</dbReference>
<dbReference type="InterPro" id="IPR036864">
    <property type="entry name" value="Zn2-C6_fun-type_DNA-bd_sf"/>
</dbReference>
<name>A0A0C3PHT7_PHLG1</name>
<dbReference type="InterPro" id="IPR050613">
    <property type="entry name" value="Sec_Metabolite_Reg"/>
</dbReference>
<evidence type="ECO:0000256" key="3">
    <source>
        <dbReference type="ARBA" id="ARBA00023242"/>
    </source>
</evidence>
<dbReference type="GO" id="GO:0008270">
    <property type="term" value="F:zinc ion binding"/>
    <property type="evidence" value="ECO:0007669"/>
    <property type="project" value="InterPro"/>
</dbReference>
<evidence type="ECO:0000256" key="4">
    <source>
        <dbReference type="SAM" id="MobiDB-lite"/>
    </source>
</evidence>
<dbReference type="Proteomes" id="UP000053257">
    <property type="component" value="Unassembled WGS sequence"/>
</dbReference>
<dbReference type="AlphaFoldDB" id="A0A0C3PHT7"/>
<evidence type="ECO:0000313" key="6">
    <source>
        <dbReference type="EMBL" id="KIP05478.1"/>
    </source>
</evidence>
<organism evidence="6 7">
    <name type="scientific">Phlebiopsis gigantea (strain 11061_1 CR5-6)</name>
    <name type="common">White-rot fungus</name>
    <name type="synonym">Peniophora gigantea</name>
    <dbReference type="NCBI Taxonomy" id="745531"/>
    <lineage>
        <taxon>Eukaryota</taxon>
        <taxon>Fungi</taxon>
        <taxon>Dikarya</taxon>
        <taxon>Basidiomycota</taxon>
        <taxon>Agaricomycotina</taxon>
        <taxon>Agaricomycetes</taxon>
        <taxon>Polyporales</taxon>
        <taxon>Phanerochaetaceae</taxon>
        <taxon>Phlebiopsis</taxon>
    </lineage>
</organism>
<keyword evidence="7" id="KW-1185">Reference proteome</keyword>
<comment type="subcellular location">
    <subcellularLocation>
        <location evidence="1">Nucleus</location>
    </subcellularLocation>
</comment>
<dbReference type="PROSITE" id="PS00463">
    <property type="entry name" value="ZN2_CY6_FUNGAL_1"/>
    <property type="match status" value="1"/>
</dbReference>
<feature type="region of interest" description="Disordered" evidence="4">
    <location>
        <begin position="647"/>
        <end position="674"/>
    </location>
</feature>
<dbReference type="GO" id="GO:0006351">
    <property type="term" value="P:DNA-templated transcription"/>
    <property type="evidence" value="ECO:0007669"/>
    <property type="project" value="InterPro"/>
</dbReference>
<gene>
    <name evidence="6" type="ORF">PHLGIDRAFT_108170</name>
</gene>
<evidence type="ECO:0000313" key="7">
    <source>
        <dbReference type="Proteomes" id="UP000053257"/>
    </source>
</evidence>
<evidence type="ECO:0000256" key="2">
    <source>
        <dbReference type="ARBA" id="ARBA00022723"/>
    </source>
</evidence>
<dbReference type="HOGENOM" id="CLU_007340_4_1_1"/>
<dbReference type="Gene3D" id="4.10.240.10">
    <property type="entry name" value="Zn(2)-C6 fungal-type DNA-binding domain"/>
    <property type="match status" value="1"/>
</dbReference>
<keyword evidence="2" id="KW-0479">Metal-binding</keyword>
<protein>
    <recommendedName>
        <fullName evidence="5">Zn(2)-C6 fungal-type domain-containing protein</fullName>
    </recommendedName>
</protein>
<dbReference type="CDD" id="cd12148">
    <property type="entry name" value="fungal_TF_MHR"/>
    <property type="match status" value="1"/>
</dbReference>
<dbReference type="InterPro" id="IPR001138">
    <property type="entry name" value="Zn2Cys6_DnaBD"/>
</dbReference>
<feature type="region of interest" description="Disordered" evidence="4">
    <location>
        <begin position="1"/>
        <end position="29"/>
    </location>
</feature>
<evidence type="ECO:0000259" key="5">
    <source>
        <dbReference type="PROSITE" id="PS50048"/>
    </source>
</evidence>
<accession>A0A0C3PHT7</accession>
<dbReference type="Pfam" id="PF00172">
    <property type="entry name" value="Zn_clus"/>
    <property type="match status" value="1"/>
</dbReference>
<dbReference type="GO" id="GO:0000981">
    <property type="term" value="F:DNA-binding transcription factor activity, RNA polymerase II-specific"/>
    <property type="evidence" value="ECO:0007669"/>
    <property type="project" value="InterPro"/>
</dbReference>
<dbReference type="GO" id="GO:0005634">
    <property type="term" value="C:nucleus"/>
    <property type="evidence" value="ECO:0007669"/>
    <property type="project" value="UniProtKB-SubCell"/>
</dbReference>
<dbReference type="InterPro" id="IPR007219">
    <property type="entry name" value="XnlR_reg_dom"/>
</dbReference>
<proteinExistence type="predicted"/>
<dbReference type="EMBL" id="KN840542">
    <property type="protein sequence ID" value="KIP05478.1"/>
    <property type="molecule type" value="Genomic_DNA"/>
</dbReference>
<feature type="compositionally biased region" description="Polar residues" evidence="4">
    <location>
        <begin position="1"/>
        <end position="14"/>
    </location>
</feature>
<dbReference type="GO" id="GO:0003677">
    <property type="term" value="F:DNA binding"/>
    <property type="evidence" value="ECO:0007669"/>
    <property type="project" value="InterPro"/>
</dbReference>
<feature type="domain" description="Zn(2)-C6 fungal-type" evidence="5">
    <location>
        <begin position="34"/>
        <end position="63"/>
    </location>
</feature>
<keyword evidence="3" id="KW-0539">Nucleus</keyword>
<dbReference type="PROSITE" id="PS50048">
    <property type="entry name" value="ZN2_CY6_FUNGAL_2"/>
    <property type="match status" value="1"/>
</dbReference>
<dbReference type="SMART" id="SM00906">
    <property type="entry name" value="Fungal_trans"/>
    <property type="match status" value="2"/>
</dbReference>
<dbReference type="SMART" id="SM00066">
    <property type="entry name" value="GAL4"/>
    <property type="match status" value="1"/>
</dbReference>
<sequence length="845" mass="94526">MSSPETTFNGSDGQANRPPNGEGKKRKRGATRLSCAECRRLKLRCDRAIPCGSCVKRGCAAICPDGSLTTGKGNRATRFVLASTQDLHQKIEELSTRVRELEDGLRTSHSIHSQDTHPLLSEDLLRIKAPLQRENLAIANSSADEPGGDVVDSFGSLSISDTGRTNYFGQATSSWYFLQNEQHEQEKEDRLGALRKILPAEILSISGFFPIAPNIPATLDLMQERGTRLKSIYWYLPPADEAADLRHIYFQHAAWEYNIISLDEFNDTVFNQFYNPNILPDIDDPLLSHQLALMFMVLAIGSLMDTKRSPYNIEAEKYHQLARAALFQSPIFEEPTLFAVQVLYLMAFYLFLSERYGSGVGSRWALMGLAVKLGISMGLHKDAGRWKNVDAREIQRRRQAFWELYVYDLLQCYTMGRPPSFYLAHVDCKKPHIEEPHDEETFHWWKHRYVSECMHAVYDQAFGAKMPTYNTVLQLDRKLRGFHVPAILQIAGFGSADARTGAYDSVPLILQRHLVLAVRESNLLYMHRGFFARAVNDHPKDPLGSPYGSSFIAAYRSAGSLVALVRNIHSQLKELSERMWFLWTHLFSCSIILGSIVTRCPSMSLAPSALVQLDGACDLFAKTAHLFHAQNVLLIMQNLRQKAHASLAQFRSTPPAGQGSFSEPSTPADDNDELSVLGGRTRLVAQKEKSLSPVLGNFSPISANPIVPFPIKPDLDAQTHPVVLEYLRTFNNPHQAPHPHQMQPQSQLSSPYEHTTFAEMTPLSATSSSYGPSSAFQTAHQLSPLTMTQQALPQYFPVFDYGYADNGANGFVVGGEGDVNGRYSPEGNMQSVWQDLVAQIEHVNY</sequence>
<dbReference type="PANTHER" id="PTHR31001">
    <property type="entry name" value="UNCHARACTERIZED TRANSCRIPTIONAL REGULATORY PROTEIN"/>
    <property type="match status" value="1"/>
</dbReference>
<evidence type="ECO:0000256" key="1">
    <source>
        <dbReference type="ARBA" id="ARBA00004123"/>
    </source>
</evidence>